<comment type="subcellular location">
    <subcellularLocation>
        <location evidence="1">Membrane</location>
    </subcellularLocation>
</comment>
<feature type="binding site" description="covalent" evidence="9">
    <location>
        <position position="79"/>
    </location>
    <ligand>
        <name>heme c</name>
        <dbReference type="ChEBI" id="CHEBI:61717"/>
    </ligand>
</feature>
<evidence type="ECO:0000256" key="10">
    <source>
        <dbReference type="SAM" id="Phobius"/>
    </source>
</evidence>
<keyword evidence="7 9" id="KW-0408">Iron</keyword>
<dbReference type="OrthoDB" id="9808471at2"/>
<evidence type="ECO:0000256" key="7">
    <source>
        <dbReference type="ARBA" id="ARBA00023004"/>
    </source>
</evidence>
<dbReference type="STRING" id="450378.GCA_001661675_02360"/>
<evidence type="ECO:0000259" key="11">
    <source>
        <dbReference type="PROSITE" id="PS51007"/>
    </source>
</evidence>
<dbReference type="Proteomes" id="UP000195807">
    <property type="component" value="Chromosome"/>
</dbReference>
<dbReference type="InterPro" id="IPR002326">
    <property type="entry name" value="Cyt_c1"/>
</dbReference>
<dbReference type="AlphaFoldDB" id="A0A1Z1FDG3"/>
<protein>
    <recommendedName>
        <fullName evidence="2">Cytochrome c1</fullName>
    </recommendedName>
</protein>
<dbReference type="RefSeq" id="WP_066846653.1">
    <property type="nucleotide sequence ID" value="NZ_CP019602.1"/>
</dbReference>
<evidence type="ECO:0000256" key="4">
    <source>
        <dbReference type="ARBA" id="ARBA00022692"/>
    </source>
</evidence>
<feature type="binding site" description="covalent" evidence="9">
    <location>
        <position position="78"/>
    </location>
    <ligand>
        <name>heme c</name>
        <dbReference type="ChEBI" id="CHEBI:61717"/>
    </ligand>
</feature>
<feature type="binding site" description="covalent" evidence="9">
    <location>
        <position position="211"/>
    </location>
    <ligand>
        <name>heme c</name>
        <dbReference type="ChEBI" id="CHEBI:61717"/>
    </ligand>
</feature>
<evidence type="ECO:0000256" key="2">
    <source>
        <dbReference type="ARBA" id="ARBA00016165"/>
    </source>
</evidence>
<keyword evidence="5 9" id="KW-0479">Metal-binding</keyword>
<evidence type="ECO:0000256" key="6">
    <source>
        <dbReference type="ARBA" id="ARBA00022989"/>
    </source>
</evidence>
<name>A0A1Z1FDG3_9SPHN</name>
<reference evidence="12 13" key="1">
    <citation type="submission" date="2017-01" db="EMBL/GenBank/DDBJ databases">
        <title>Complete genome sequence of esterase-producing bacterium Croceicoccus marinus E4A9.</title>
        <authorList>
            <person name="Wu Y.-H."/>
            <person name="Cheng H."/>
            <person name="Xu L."/>
            <person name="Huo Y.-Y."/>
            <person name="Wang C.-S."/>
            <person name="Xu X.-W."/>
        </authorList>
    </citation>
    <scope>NUCLEOTIDE SEQUENCE [LARGE SCALE GENOMIC DNA]</scope>
    <source>
        <strain evidence="12 13">E4A9</strain>
    </source>
</reference>
<feature type="domain" description="Cytochrome c" evidence="11">
    <location>
        <begin position="62"/>
        <end position="246"/>
    </location>
</feature>
<dbReference type="GO" id="GO:0046872">
    <property type="term" value="F:metal ion binding"/>
    <property type="evidence" value="ECO:0007669"/>
    <property type="project" value="UniProtKB-KW"/>
</dbReference>
<dbReference type="Gene3D" id="1.10.760.10">
    <property type="entry name" value="Cytochrome c-like domain"/>
    <property type="match status" value="1"/>
</dbReference>
<dbReference type="InterPro" id="IPR036909">
    <property type="entry name" value="Cyt_c-like_dom_sf"/>
</dbReference>
<dbReference type="KEGG" id="cman:A9D14_11740"/>
<dbReference type="GO" id="GO:0016020">
    <property type="term" value="C:membrane"/>
    <property type="evidence" value="ECO:0007669"/>
    <property type="project" value="UniProtKB-SubCell"/>
</dbReference>
<feature type="binding site" description="covalent" evidence="9">
    <location>
        <position position="75"/>
    </location>
    <ligand>
        <name>heme c</name>
        <dbReference type="ChEBI" id="CHEBI:61717"/>
    </ligand>
</feature>
<evidence type="ECO:0000256" key="3">
    <source>
        <dbReference type="ARBA" id="ARBA00022617"/>
    </source>
</evidence>
<comment type="cofactor">
    <cofactor evidence="9">
        <name>heme c</name>
        <dbReference type="ChEBI" id="CHEBI:61717"/>
    </cofactor>
    <text evidence="9">Binds 1 heme c group covalently per subunit.</text>
</comment>
<dbReference type="GO" id="GO:0009055">
    <property type="term" value="F:electron transfer activity"/>
    <property type="evidence" value="ECO:0007669"/>
    <property type="project" value="InterPro"/>
</dbReference>
<evidence type="ECO:0000256" key="8">
    <source>
        <dbReference type="ARBA" id="ARBA00023136"/>
    </source>
</evidence>
<dbReference type="Pfam" id="PF02167">
    <property type="entry name" value="Cytochrom_C1"/>
    <property type="match status" value="1"/>
</dbReference>
<evidence type="ECO:0000313" key="12">
    <source>
        <dbReference type="EMBL" id="ARU16727.1"/>
    </source>
</evidence>
<keyword evidence="4 10" id="KW-0812">Transmembrane</keyword>
<sequence>MARLIAILVGLGFVIILAYSFVVGAYTAATDDAAPTAEHEFHLHPRDAHLQSAGWTGTFDYQQVQRGYQVYKEVCSACHSLRHVAFRNLAELGYTEAEVKAEAATWQVPGINPATGEPVMRPALPTDVFPLPYANNVAAAAANNNAVPPDLSLITKARHDGGNYVYSLLTGYRDPAGYTHDGMSLNEEFPDFTTPTGLHFNPYFPNLNLAMAPPLTSAGQVTYADGTEATVDQMAQDVAAFLVWTAEPTLQKRHQTGFPVVLFLIFATVLGFLAYRNVWRNVKH</sequence>
<keyword evidence="3 9" id="KW-0349">Heme</keyword>
<gene>
    <name evidence="12" type="ORF">A9D14_11740</name>
</gene>
<dbReference type="SUPFAM" id="SSF46626">
    <property type="entry name" value="Cytochrome c"/>
    <property type="match status" value="1"/>
</dbReference>
<dbReference type="PRINTS" id="PR00603">
    <property type="entry name" value="CYTOCHROMEC1"/>
</dbReference>
<dbReference type="InterPro" id="IPR009056">
    <property type="entry name" value="Cyt_c-like_dom"/>
</dbReference>
<evidence type="ECO:0000313" key="13">
    <source>
        <dbReference type="Proteomes" id="UP000195807"/>
    </source>
</evidence>
<dbReference type="Gene3D" id="1.20.5.100">
    <property type="entry name" value="Cytochrome c1, transmembrane anchor, C-terminal"/>
    <property type="match status" value="1"/>
</dbReference>
<dbReference type="PANTHER" id="PTHR10266">
    <property type="entry name" value="CYTOCHROME C1"/>
    <property type="match status" value="1"/>
</dbReference>
<accession>A0A1Z1FDG3</accession>
<keyword evidence="13" id="KW-1185">Reference proteome</keyword>
<evidence type="ECO:0000256" key="9">
    <source>
        <dbReference type="PIRSR" id="PIRSR602326-1"/>
    </source>
</evidence>
<organism evidence="12 13">
    <name type="scientific">Croceicoccus marinus</name>
    <dbReference type="NCBI Taxonomy" id="450378"/>
    <lineage>
        <taxon>Bacteria</taxon>
        <taxon>Pseudomonadati</taxon>
        <taxon>Pseudomonadota</taxon>
        <taxon>Alphaproteobacteria</taxon>
        <taxon>Sphingomonadales</taxon>
        <taxon>Erythrobacteraceae</taxon>
        <taxon>Croceicoccus</taxon>
    </lineage>
</organism>
<evidence type="ECO:0000256" key="5">
    <source>
        <dbReference type="ARBA" id="ARBA00022723"/>
    </source>
</evidence>
<keyword evidence="6 10" id="KW-1133">Transmembrane helix</keyword>
<dbReference type="EMBL" id="CP019602">
    <property type="protein sequence ID" value="ARU16727.1"/>
    <property type="molecule type" value="Genomic_DNA"/>
</dbReference>
<feature type="transmembrane region" description="Helical" evidence="10">
    <location>
        <begin position="257"/>
        <end position="275"/>
    </location>
</feature>
<proteinExistence type="predicted"/>
<evidence type="ECO:0000256" key="1">
    <source>
        <dbReference type="ARBA" id="ARBA00004370"/>
    </source>
</evidence>
<dbReference type="GO" id="GO:0020037">
    <property type="term" value="F:heme binding"/>
    <property type="evidence" value="ECO:0007669"/>
    <property type="project" value="InterPro"/>
</dbReference>
<dbReference type="PROSITE" id="PS51007">
    <property type="entry name" value="CYTC"/>
    <property type="match status" value="1"/>
</dbReference>
<dbReference type="PANTHER" id="PTHR10266:SF3">
    <property type="entry name" value="CYTOCHROME C1, HEME PROTEIN, MITOCHONDRIAL"/>
    <property type="match status" value="1"/>
</dbReference>
<keyword evidence="8 10" id="KW-0472">Membrane</keyword>